<dbReference type="InterPro" id="IPR051464">
    <property type="entry name" value="Peptidase_M42_aminopept"/>
</dbReference>
<dbReference type="RefSeq" id="WP_089680497.1">
    <property type="nucleotide sequence ID" value="NZ_FNFO01000002.1"/>
</dbReference>
<dbReference type="STRING" id="1075417.SAMN05421823_102659"/>
<keyword evidence="3" id="KW-0031">Aminopeptidase</keyword>
<organism evidence="3 4">
    <name type="scientific">Catalinimonas alkaloidigena</name>
    <dbReference type="NCBI Taxonomy" id="1075417"/>
    <lineage>
        <taxon>Bacteria</taxon>
        <taxon>Pseudomonadati</taxon>
        <taxon>Bacteroidota</taxon>
        <taxon>Cytophagia</taxon>
        <taxon>Cytophagales</taxon>
        <taxon>Catalimonadaceae</taxon>
        <taxon>Catalinimonas</taxon>
    </lineage>
</organism>
<dbReference type="Gene3D" id="3.40.630.10">
    <property type="entry name" value="Zn peptidases"/>
    <property type="match status" value="2"/>
</dbReference>
<accession>A0A1G9BMG8</accession>
<proteinExistence type="predicted"/>
<dbReference type="GO" id="GO:0004177">
    <property type="term" value="F:aminopeptidase activity"/>
    <property type="evidence" value="ECO:0007669"/>
    <property type="project" value="UniProtKB-KW"/>
</dbReference>
<evidence type="ECO:0000256" key="1">
    <source>
        <dbReference type="ARBA" id="ARBA00022723"/>
    </source>
</evidence>
<keyword evidence="4" id="KW-1185">Reference proteome</keyword>
<protein>
    <submittedName>
        <fullName evidence="3">Putative aminopeptidase FrvX</fullName>
    </submittedName>
</protein>
<evidence type="ECO:0000313" key="3">
    <source>
        <dbReference type="EMBL" id="SDK40603.1"/>
    </source>
</evidence>
<dbReference type="SUPFAM" id="SSF53187">
    <property type="entry name" value="Zn-dependent exopeptidases"/>
    <property type="match status" value="1"/>
</dbReference>
<keyword evidence="3" id="KW-0645">Protease</keyword>
<dbReference type="Pfam" id="PF05343">
    <property type="entry name" value="Peptidase_M42"/>
    <property type="match status" value="1"/>
</dbReference>
<dbReference type="OrthoDB" id="867380at2"/>
<gene>
    <name evidence="3" type="ORF">SAMN05421823_102659</name>
</gene>
<name>A0A1G9BMG8_9BACT</name>
<dbReference type="PANTHER" id="PTHR32481:SF0">
    <property type="entry name" value="AMINOPEPTIDASE YPDE-RELATED"/>
    <property type="match status" value="1"/>
</dbReference>
<dbReference type="InterPro" id="IPR008007">
    <property type="entry name" value="Peptidase_M42"/>
</dbReference>
<dbReference type="Proteomes" id="UP000198510">
    <property type="component" value="Unassembled WGS sequence"/>
</dbReference>
<sequence length="304" mass="34511">MELLKSLCQVHAPSGNEAALKDFLLTYIREQSPRWQVQPEIIEGPEWQDCLMLVFGEPRTAIFAHMDSVGFTVRYDNKLVPIGGPDAKTGYRLVGRDTQGEIEATLVADEEGQILCVDFPRLIDRGTELVFKADFRESPTHVQCCYLDNRLGVWSALQVAETLEHGVICFSCWEEHGGGSVSYLVRYLWERFHIRQALVSDITWVTEGVKPGKGVVISLRDQRIPRRSFLERVVSEASQTGVPYQLEVEEWGGSDGKEIQASPYPIDWCFIGAPEENVHSPHERVHRDDIEAMVALYRALMRHL</sequence>
<dbReference type="EMBL" id="FNFO01000002">
    <property type="protein sequence ID" value="SDK40603.1"/>
    <property type="molecule type" value="Genomic_DNA"/>
</dbReference>
<keyword evidence="1" id="KW-0479">Metal-binding</keyword>
<evidence type="ECO:0000256" key="2">
    <source>
        <dbReference type="ARBA" id="ARBA00022801"/>
    </source>
</evidence>
<dbReference type="AlphaFoldDB" id="A0A1G9BMG8"/>
<keyword evidence="2" id="KW-0378">Hydrolase</keyword>
<evidence type="ECO:0000313" key="4">
    <source>
        <dbReference type="Proteomes" id="UP000198510"/>
    </source>
</evidence>
<dbReference type="PANTHER" id="PTHR32481">
    <property type="entry name" value="AMINOPEPTIDASE"/>
    <property type="match status" value="1"/>
</dbReference>
<dbReference type="GO" id="GO:0046872">
    <property type="term" value="F:metal ion binding"/>
    <property type="evidence" value="ECO:0007669"/>
    <property type="project" value="UniProtKB-KW"/>
</dbReference>
<reference evidence="3 4" key="1">
    <citation type="submission" date="2016-10" db="EMBL/GenBank/DDBJ databases">
        <authorList>
            <person name="de Groot N.N."/>
        </authorList>
    </citation>
    <scope>NUCLEOTIDE SEQUENCE [LARGE SCALE GENOMIC DNA]</scope>
    <source>
        <strain evidence="3 4">DSM 25186</strain>
    </source>
</reference>